<dbReference type="Proteomes" id="UP001597221">
    <property type="component" value="Unassembled WGS sequence"/>
</dbReference>
<dbReference type="RefSeq" id="WP_379596847.1">
    <property type="nucleotide sequence ID" value="NZ_JBHUDE010000036.1"/>
</dbReference>
<protein>
    <submittedName>
        <fullName evidence="1">Uncharacterized protein</fullName>
    </submittedName>
</protein>
<organism evidence="1 2">
    <name type="scientific">Oceanobacillus luteolus</name>
    <dbReference type="NCBI Taxonomy" id="1274358"/>
    <lineage>
        <taxon>Bacteria</taxon>
        <taxon>Bacillati</taxon>
        <taxon>Bacillota</taxon>
        <taxon>Bacilli</taxon>
        <taxon>Bacillales</taxon>
        <taxon>Bacillaceae</taxon>
        <taxon>Oceanobacillus</taxon>
    </lineage>
</organism>
<proteinExistence type="predicted"/>
<dbReference type="EMBL" id="JBHUDE010000036">
    <property type="protein sequence ID" value="MFD1607463.1"/>
    <property type="molecule type" value="Genomic_DNA"/>
</dbReference>
<sequence>MKCKCGGILDIIRIENPPGSLSEQEKLAYKRVCDVQCLECGKVYYSQPYDFGNKFNTFRDLNND</sequence>
<keyword evidence="2" id="KW-1185">Reference proteome</keyword>
<accession>A0ABW4HPC5</accession>
<evidence type="ECO:0000313" key="2">
    <source>
        <dbReference type="Proteomes" id="UP001597221"/>
    </source>
</evidence>
<evidence type="ECO:0000313" key="1">
    <source>
        <dbReference type="EMBL" id="MFD1607463.1"/>
    </source>
</evidence>
<reference evidence="2" key="1">
    <citation type="journal article" date="2019" name="Int. J. Syst. Evol. Microbiol.">
        <title>The Global Catalogue of Microorganisms (GCM) 10K type strain sequencing project: providing services to taxonomists for standard genome sequencing and annotation.</title>
        <authorList>
            <consortium name="The Broad Institute Genomics Platform"/>
            <consortium name="The Broad Institute Genome Sequencing Center for Infectious Disease"/>
            <person name="Wu L."/>
            <person name="Ma J."/>
        </authorList>
    </citation>
    <scope>NUCLEOTIDE SEQUENCE [LARGE SCALE GENOMIC DNA]</scope>
    <source>
        <strain evidence="2">CGMCC 1.12376</strain>
    </source>
</reference>
<gene>
    <name evidence="1" type="ORF">ACFSBH_07345</name>
</gene>
<name>A0ABW4HPC5_9BACI</name>
<comment type="caution">
    <text evidence="1">The sequence shown here is derived from an EMBL/GenBank/DDBJ whole genome shotgun (WGS) entry which is preliminary data.</text>
</comment>